<dbReference type="InterPro" id="IPR006195">
    <property type="entry name" value="aa-tRNA-synth_II"/>
</dbReference>
<evidence type="ECO:0000259" key="10">
    <source>
        <dbReference type="PROSITE" id="PS50862"/>
    </source>
</evidence>
<evidence type="ECO:0000256" key="1">
    <source>
        <dbReference type="ARBA" id="ARBA00004496"/>
    </source>
</evidence>
<evidence type="ECO:0000256" key="5">
    <source>
        <dbReference type="ARBA" id="ARBA00022741"/>
    </source>
</evidence>
<dbReference type="SUPFAM" id="SSF55681">
    <property type="entry name" value="Class II aaRS and biotin synthetases"/>
    <property type="match status" value="1"/>
</dbReference>
<dbReference type="InterPro" id="IPR004523">
    <property type="entry name" value="Asp-tRNA_synthase_2"/>
</dbReference>
<accession>A0A7C5YVX7</accession>
<reference evidence="11" key="1">
    <citation type="journal article" date="2020" name="mSystems">
        <title>Genome- and Community-Level Interaction Insights into Carbon Utilization and Element Cycling Functions of Hydrothermarchaeota in Hydrothermal Sediment.</title>
        <authorList>
            <person name="Zhou Z."/>
            <person name="Liu Y."/>
            <person name="Xu W."/>
            <person name="Pan J."/>
            <person name="Luo Z.H."/>
            <person name="Li M."/>
        </authorList>
    </citation>
    <scope>NUCLEOTIDE SEQUENCE [LARGE SCALE GENOMIC DNA]</scope>
    <source>
        <strain evidence="11">SpSt-1042</strain>
    </source>
</reference>
<dbReference type="Gene3D" id="3.30.930.10">
    <property type="entry name" value="Bira Bifunctional Protein, Domain 2"/>
    <property type="match status" value="1"/>
</dbReference>
<dbReference type="InterPro" id="IPR045864">
    <property type="entry name" value="aa-tRNA-synth_II/BPL/LPL"/>
</dbReference>
<dbReference type="PRINTS" id="PR01042">
    <property type="entry name" value="TRNASYNTHASP"/>
</dbReference>
<comment type="catalytic activity">
    <reaction evidence="9">
        <text>tRNA(Asp) + L-aspartate + ATP = L-aspartyl-tRNA(Asp) + AMP + diphosphate</text>
        <dbReference type="Rhea" id="RHEA:19649"/>
        <dbReference type="Rhea" id="RHEA-COMP:9660"/>
        <dbReference type="Rhea" id="RHEA-COMP:9678"/>
        <dbReference type="ChEBI" id="CHEBI:29991"/>
        <dbReference type="ChEBI" id="CHEBI:30616"/>
        <dbReference type="ChEBI" id="CHEBI:33019"/>
        <dbReference type="ChEBI" id="CHEBI:78442"/>
        <dbReference type="ChEBI" id="CHEBI:78516"/>
        <dbReference type="ChEBI" id="CHEBI:456215"/>
        <dbReference type="EC" id="6.1.1.12"/>
    </reaction>
</comment>
<dbReference type="GO" id="GO:0005829">
    <property type="term" value="C:cytosol"/>
    <property type="evidence" value="ECO:0007669"/>
    <property type="project" value="TreeGrafter"/>
</dbReference>
<sequence length="441" mass="50809">MPKRVLSSELEKQLGKIVTVAGWIYSIRNLGNIMFVILRDCKGLIQVVITEKETIDLISKVQPETVVKASGVVTKTEGKSQFDIEIKNAKIKLISPVKDPLPVIISKKEIDAQLDTILDYRPLTLRHPKIRAIFNIQASILKAFADSMRKQGFVEFRSPVLMGVPSETGADVFEVKYFQKKAYLAQSPQLYKQIMVGVFERVFTITPVFRAEKHNTTRHLMELTQLDGEVGFIKDYNDILDIVENTVRHIVKYIKENNKEDLELLDVDIPRLPKGKFPRVKVKEALKIIEKITGKSASRKEIDLDPEDEREIGKWALKKFNSDFIWLIGFKKDKNFYTWNNPEDPDESLSFDLEFRGLEVLSGTHRIHDYDKLLECMKKHGLSKDNYNQYLMAFKYGMPPEGGFSFGLERLTKQFLNLKNIREATLFPSDLTRISGQRFND</sequence>
<comment type="caution">
    <text evidence="9">Lacks conserved residue(s) required for the propagation of feature annotation.</text>
</comment>
<keyword evidence="3 9" id="KW-0963">Cytoplasm</keyword>
<dbReference type="GO" id="GO:0003723">
    <property type="term" value="F:RNA binding"/>
    <property type="evidence" value="ECO:0007669"/>
    <property type="project" value="TreeGrafter"/>
</dbReference>
<dbReference type="NCBIfam" id="TIGR00458">
    <property type="entry name" value="aspS_nondisc"/>
    <property type="match status" value="1"/>
</dbReference>
<keyword evidence="4 9" id="KW-0436">Ligase</keyword>
<feature type="binding site" evidence="9">
    <location>
        <position position="359"/>
    </location>
    <ligand>
        <name>ATP</name>
        <dbReference type="ChEBI" id="CHEBI:30616"/>
    </ligand>
</feature>
<dbReference type="NCBIfam" id="NF003483">
    <property type="entry name" value="PRK05159.1"/>
    <property type="match status" value="1"/>
</dbReference>
<feature type="binding site" evidence="9">
    <location>
        <begin position="218"/>
        <end position="220"/>
    </location>
    <ligand>
        <name>ATP</name>
        <dbReference type="ChEBI" id="CHEBI:30616"/>
    </ligand>
</feature>
<gene>
    <name evidence="9 11" type="primary">aspS</name>
    <name evidence="11" type="ORF">ENL96_00790</name>
</gene>
<dbReference type="PROSITE" id="PS50862">
    <property type="entry name" value="AA_TRNA_LIGASE_II"/>
    <property type="match status" value="1"/>
</dbReference>
<proteinExistence type="inferred from homology"/>
<dbReference type="GO" id="GO:0004815">
    <property type="term" value="F:aspartate-tRNA ligase activity"/>
    <property type="evidence" value="ECO:0007669"/>
    <property type="project" value="UniProtKB-UniRule"/>
</dbReference>
<evidence type="ECO:0000256" key="9">
    <source>
        <dbReference type="HAMAP-Rule" id="MF_02075"/>
    </source>
</evidence>
<dbReference type="Pfam" id="PF01336">
    <property type="entry name" value="tRNA_anti-codon"/>
    <property type="match status" value="1"/>
</dbReference>
<dbReference type="Pfam" id="PF00152">
    <property type="entry name" value="tRNA-synt_2"/>
    <property type="match status" value="1"/>
</dbReference>
<dbReference type="AlphaFoldDB" id="A0A7C5YVX7"/>
<feature type="binding site" evidence="9">
    <location>
        <begin position="407"/>
        <end position="410"/>
    </location>
    <ligand>
        <name>ATP</name>
        <dbReference type="ChEBI" id="CHEBI:30616"/>
    </ligand>
</feature>
<comment type="subunit">
    <text evidence="9">Homodimer.</text>
</comment>
<dbReference type="InterPro" id="IPR004365">
    <property type="entry name" value="NA-bd_OB_tRNA"/>
</dbReference>
<dbReference type="HAMAP" id="MF_02075">
    <property type="entry name" value="Asp_tRNA_synth_type2"/>
    <property type="match status" value="1"/>
</dbReference>
<comment type="function">
    <text evidence="9">Catalyzes the attachment of L-aspartate to tRNA(Asp) in a two-step reaction: L-aspartate is first activated by ATP to form Asp-AMP and then transferred to the acceptor end of tRNA(Asp).</text>
</comment>
<evidence type="ECO:0000256" key="3">
    <source>
        <dbReference type="ARBA" id="ARBA00022490"/>
    </source>
</evidence>
<evidence type="ECO:0000256" key="7">
    <source>
        <dbReference type="ARBA" id="ARBA00022917"/>
    </source>
</evidence>
<feature type="region of interest" description="Aspartate" evidence="9">
    <location>
        <begin position="189"/>
        <end position="192"/>
    </location>
</feature>
<keyword evidence="6 9" id="KW-0067">ATP-binding</keyword>
<dbReference type="InterPro" id="IPR004364">
    <property type="entry name" value="Aa-tRNA-synt_II"/>
</dbReference>
<feature type="binding site" evidence="9">
    <location>
        <position position="362"/>
    </location>
    <ligand>
        <name>L-aspartate</name>
        <dbReference type="ChEBI" id="CHEBI:29991"/>
    </ligand>
</feature>
<evidence type="ECO:0000256" key="6">
    <source>
        <dbReference type="ARBA" id="ARBA00022840"/>
    </source>
</evidence>
<dbReference type="EC" id="6.1.1.12" evidence="9"/>
<dbReference type="SUPFAM" id="SSF50249">
    <property type="entry name" value="Nucleic acid-binding proteins"/>
    <property type="match status" value="1"/>
</dbReference>
<dbReference type="PANTHER" id="PTHR43450:SF1">
    <property type="entry name" value="ASPARTATE--TRNA LIGASE, CYTOPLASMIC"/>
    <property type="match status" value="1"/>
</dbReference>
<feature type="binding site" evidence="9">
    <location>
        <position position="210"/>
    </location>
    <ligand>
        <name>L-aspartate</name>
        <dbReference type="ChEBI" id="CHEBI:29991"/>
    </ligand>
</feature>
<feature type="domain" description="Aminoacyl-transfer RNA synthetases class-II family profile" evidence="10">
    <location>
        <begin position="134"/>
        <end position="428"/>
    </location>
</feature>
<comment type="caution">
    <text evidence="11">The sequence shown here is derived from an EMBL/GenBank/DDBJ whole genome shotgun (WGS) entry which is preliminary data.</text>
</comment>
<evidence type="ECO:0000313" key="11">
    <source>
        <dbReference type="EMBL" id="HHR92036.1"/>
    </source>
</evidence>
<feature type="binding site" evidence="9">
    <location>
        <position position="167"/>
    </location>
    <ligand>
        <name>L-aspartate</name>
        <dbReference type="ChEBI" id="CHEBI:29991"/>
    </ligand>
</feature>
<dbReference type="GO" id="GO:0017101">
    <property type="term" value="C:aminoacyl-tRNA synthetase multienzyme complex"/>
    <property type="evidence" value="ECO:0007669"/>
    <property type="project" value="TreeGrafter"/>
</dbReference>
<organism evidence="11">
    <name type="scientific">candidate division CPR3 bacterium</name>
    <dbReference type="NCBI Taxonomy" id="2268181"/>
    <lineage>
        <taxon>Bacteria</taxon>
        <taxon>Bacteria division CPR3</taxon>
    </lineage>
</organism>
<keyword evidence="7 9" id="KW-0648">Protein biosynthesis</keyword>
<dbReference type="InterPro" id="IPR012340">
    <property type="entry name" value="NA-bd_OB-fold"/>
</dbReference>
<evidence type="ECO:0000256" key="8">
    <source>
        <dbReference type="ARBA" id="ARBA00023146"/>
    </source>
</evidence>
<dbReference type="InterPro" id="IPR002312">
    <property type="entry name" value="Asp/Asn-tRNA-synth_IIb"/>
</dbReference>
<keyword evidence="8 9" id="KW-0030">Aminoacyl-tRNA synthetase</keyword>
<comment type="subcellular location">
    <subcellularLocation>
        <location evidence="1 9">Cytoplasm</location>
    </subcellularLocation>
</comment>
<dbReference type="PANTHER" id="PTHR43450">
    <property type="entry name" value="ASPARTYL-TRNA SYNTHETASE"/>
    <property type="match status" value="1"/>
</dbReference>
<dbReference type="GO" id="GO:0005524">
    <property type="term" value="F:ATP binding"/>
    <property type="evidence" value="ECO:0007669"/>
    <property type="project" value="UniProtKB-UniRule"/>
</dbReference>
<dbReference type="Gene3D" id="2.40.50.140">
    <property type="entry name" value="Nucleic acid-binding proteins"/>
    <property type="match status" value="1"/>
</dbReference>
<feature type="binding site" evidence="9">
    <location>
        <position position="366"/>
    </location>
    <ligand>
        <name>L-aspartate</name>
        <dbReference type="ChEBI" id="CHEBI:29991"/>
    </ligand>
</feature>
<evidence type="ECO:0000256" key="4">
    <source>
        <dbReference type="ARBA" id="ARBA00022598"/>
    </source>
</evidence>
<evidence type="ECO:0000256" key="2">
    <source>
        <dbReference type="ARBA" id="ARBA00005312"/>
    </source>
</evidence>
<keyword evidence="5 9" id="KW-0547">Nucleotide-binding</keyword>
<comment type="similarity">
    <text evidence="2 9">Belongs to the class-II aminoacyl-tRNA synthetase family. Type 2 subfamily.</text>
</comment>
<protein>
    <recommendedName>
        <fullName evidence="9">Aspartate--tRNA ligase</fullName>
        <ecNumber evidence="9">6.1.1.12</ecNumber>
    </recommendedName>
    <alternativeName>
        <fullName evidence="9">Aspartyl-tRNA synthetase</fullName>
        <shortName evidence="9">AspRS</shortName>
    </alternativeName>
</protein>
<dbReference type="EMBL" id="DRVY01000021">
    <property type="protein sequence ID" value="HHR92036.1"/>
    <property type="molecule type" value="Genomic_DNA"/>
</dbReference>
<dbReference type="GO" id="GO:0006422">
    <property type="term" value="P:aspartyl-tRNA aminoacylation"/>
    <property type="evidence" value="ECO:0007669"/>
    <property type="project" value="UniProtKB-UniRule"/>
</dbReference>
<name>A0A7C5YVX7_UNCC3</name>
<feature type="binding site" evidence="9">
    <location>
        <begin position="210"/>
        <end position="212"/>
    </location>
    <ligand>
        <name>ATP</name>
        <dbReference type="ChEBI" id="CHEBI:30616"/>
    </ligand>
</feature>